<name>A0AAV5ATV0_9AGAM</name>
<protein>
    <recommendedName>
        <fullName evidence="2">DUF6533 domain-containing protein</fullName>
    </recommendedName>
</protein>
<evidence type="ECO:0000313" key="4">
    <source>
        <dbReference type="Proteomes" id="UP001050691"/>
    </source>
</evidence>
<organism evidence="3 4">
    <name type="scientific">Clathrus columnatus</name>
    <dbReference type="NCBI Taxonomy" id="1419009"/>
    <lineage>
        <taxon>Eukaryota</taxon>
        <taxon>Fungi</taxon>
        <taxon>Dikarya</taxon>
        <taxon>Basidiomycota</taxon>
        <taxon>Agaricomycotina</taxon>
        <taxon>Agaricomycetes</taxon>
        <taxon>Phallomycetidae</taxon>
        <taxon>Phallales</taxon>
        <taxon>Clathraceae</taxon>
        <taxon>Clathrus</taxon>
    </lineage>
</organism>
<dbReference type="EMBL" id="BPWL01000012">
    <property type="protein sequence ID" value="GJJ16063.1"/>
    <property type="molecule type" value="Genomic_DNA"/>
</dbReference>
<feature type="domain" description="DUF6533" evidence="2">
    <location>
        <begin position="25"/>
        <end position="70"/>
    </location>
</feature>
<keyword evidence="1" id="KW-0812">Transmembrane</keyword>
<dbReference type="InterPro" id="IPR045340">
    <property type="entry name" value="DUF6533"/>
</dbReference>
<keyword evidence="4" id="KW-1185">Reference proteome</keyword>
<gene>
    <name evidence="3" type="ORF">Clacol_010342</name>
</gene>
<evidence type="ECO:0000256" key="1">
    <source>
        <dbReference type="SAM" id="Phobius"/>
    </source>
</evidence>
<dbReference type="Proteomes" id="UP001050691">
    <property type="component" value="Unassembled WGS sequence"/>
</dbReference>
<sequence>MNNETISNLVNQIIDETYQANAQVYTYFGAFTLLIYASFLHFGDEVEYIWKAKFSLPTLLYVASKYPVFLYLAIQIAGELLPELTYLLFYGLISIRTYALCNGYRPMTVALSLAFLTALVSDIYVTLTHIHYIAIILLDALAFIAVIHQTWGLWKLKQSIGLRSGKDLSVLILQQGILRFCFSSLLLCEFTIDLRKRNQQKLVPTQPALPTMSFHENPARSIQSTFGRLHESIVTEMGESNDNVNDDNDHPDLGGPDNLLNCSYGADLGATADRIVFRVRSD</sequence>
<comment type="caution">
    <text evidence="3">The sequence shown here is derived from an EMBL/GenBank/DDBJ whole genome shotgun (WGS) entry which is preliminary data.</text>
</comment>
<evidence type="ECO:0000259" key="2">
    <source>
        <dbReference type="Pfam" id="PF20151"/>
    </source>
</evidence>
<accession>A0AAV5ATV0</accession>
<proteinExistence type="predicted"/>
<feature type="transmembrane region" description="Helical" evidence="1">
    <location>
        <begin position="133"/>
        <end position="154"/>
    </location>
</feature>
<dbReference type="Pfam" id="PF20151">
    <property type="entry name" value="DUF6533"/>
    <property type="match status" value="1"/>
</dbReference>
<keyword evidence="1" id="KW-0472">Membrane</keyword>
<dbReference type="AlphaFoldDB" id="A0AAV5ATV0"/>
<evidence type="ECO:0000313" key="3">
    <source>
        <dbReference type="EMBL" id="GJJ16063.1"/>
    </source>
</evidence>
<keyword evidence="1" id="KW-1133">Transmembrane helix</keyword>
<reference evidence="3" key="1">
    <citation type="submission" date="2021-10" db="EMBL/GenBank/DDBJ databases">
        <title>De novo Genome Assembly of Clathrus columnatus (Basidiomycota, Fungi) Using Illumina and Nanopore Sequence Data.</title>
        <authorList>
            <person name="Ogiso-Tanaka E."/>
            <person name="Itagaki H."/>
            <person name="Hosoya T."/>
            <person name="Hosaka K."/>
        </authorList>
    </citation>
    <scope>NUCLEOTIDE SEQUENCE</scope>
    <source>
        <strain evidence="3">MO-923</strain>
    </source>
</reference>
<feature type="transmembrane region" description="Helical" evidence="1">
    <location>
        <begin position="24"/>
        <end position="42"/>
    </location>
</feature>
<feature type="transmembrane region" description="Helical" evidence="1">
    <location>
        <begin position="108"/>
        <end position="127"/>
    </location>
</feature>